<name>A0A6C0ARU3_9ZZZZ</name>
<dbReference type="AlphaFoldDB" id="A0A6C0ARU3"/>
<sequence length="221" mass="25648">MNNLVLITSVIKTPEKPLSYTNNRSIYTHQERFEQTKKTIQSIKEKIINAKIFIVECSNLDDEQNEYFKNNSDYFLNLYENETLRNDIYGISKSLGEGTMTYCALKNIIYNNIEFNSLIKISGRYWLSTNFNYKNFDNNNNVIKYIDDNINNVFTGLYKLSKENVNKLIIFLNNNVSTMRQCIGYENLFADFIKSQNISVISLKSIGLEGPVSVSTDYYNG</sequence>
<organism evidence="1">
    <name type="scientific">viral metagenome</name>
    <dbReference type="NCBI Taxonomy" id="1070528"/>
    <lineage>
        <taxon>unclassified sequences</taxon>
        <taxon>metagenomes</taxon>
        <taxon>organismal metagenomes</taxon>
    </lineage>
</organism>
<reference evidence="1" key="1">
    <citation type="journal article" date="2020" name="Nature">
        <title>Giant virus diversity and host interactions through global metagenomics.</title>
        <authorList>
            <person name="Schulz F."/>
            <person name="Roux S."/>
            <person name="Paez-Espino D."/>
            <person name="Jungbluth S."/>
            <person name="Walsh D.A."/>
            <person name="Denef V.J."/>
            <person name="McMahon K.D."/>
            <person name="Konstantinidis K.T."/>
            <person name="Eloe-Fadrosh E.A."/>
            <person name="Kyrpides N.C."/>
            <person name="Woyke T."/>
        </authorList>
    </citation>
    <scope>NUCLEOTIDE SEQUENCE</scope>
    <source>
        <strain evidence="1">GVMAG-S-1101165-79</strain>
    </source>
</reference>
<proteinExistence type="predicted"/>
<accession>A0A6C0ARU3</accession>
<evidence type="ECO:0000313" key="1">
    <source>
        <dbReference type="EMBL" id="QHS81985.1"/>
    </source>
</evidence>
<dbReference type="EMBL" id="MN740762">
    <property type="protein sequence ID" value="QHS81985.1"/>
    <property type="molecule type" value="Genomic_DNA"/>
</dbReference>
<protein>
    <submittedName>
        <fullName evidence="1">Uncharacterized protein</fullName>
    </submittedName>
</protein>